<feature type="domain" description="Transcriptional repressor PaaX-like central Cas2-like" evidence="2">
    <location>
        <begin position="107"/>
        <end position="178"/>
    </location>
</feature>
<dbReference type="SUPFAM" id="SSF143430">
    <property type="entry name" value="TTP0101/SSO1404-like"/>
    <property type="match status" value="1"/>
</dbReference>
<evidence type="ECO:0000313" key="4">
    <source>
        <dbReference type="Proteomes" id="UP000177306"/>
    </source>
</evidence>
<evidence type="ECO:0000256" key="1">
    <source>
        <dbReference type="SAM" id="Phobius"/>
    </source>
</evidence>
<proteinExistence type="predicted"/>
<dbReference type="EMBL" id="MFLY01000045">
    <property type="protein sequence ID" value="OGG72532.1"/>
    <property type="molecule type" value="Genomic_DNA"/>
</dbReference>
<dbReference type="InterPro" id="IPR036390">
    <property type="entry name" value="WH_DNA-bd_sf"/>
</dbReference>
<dbReference type="SUPFAM" id="SSF46785">
    <property type="entry name" value="Winged helix' DNA-binding domain"/>
    <property type="match status" value="1"/>
</dbReference>
<dbReference type="Gene3D" id="3.30.70.2650">
    <property type="match status" value="1"/>
</dbReference>
<dbReference type="InterPro" id="IPR048846">
    <property type="entry name" value="PaaX-like_central"/>
</dbReference>
<organism evidence="3 4">
    <name type="scientific">Candidatus Kaiserbacteria bacterium RIFCSPLOWO2_01_FULL_53_17</name>
    <dbReference type="NCBI Taxonomy" id="1798511"/>
    <lineage>
        <taxon>Bacteria</taxon>
        <taxon>Candidatus Kaiseribacteriota</taxon>
    </lineage>
</organism>
<evidence type="ECO:0000259" key="2">
    <source>
        <dbReference type="Pfam" id="PF20803"/>
    </source>
</evidence>
<comment type="caution">
    <text evidence="3">The sequence shown here is derived from an EMBL/GenBank/DDBJ whole genome shotgun (WGS) entry which is preliminary data.</text>
</comment>
<sequence>MGVIEQKARSERRWGAFQQAMLAAVVVGGVVLIAATIPNAARLLKYFPGYKKGAKFNYQAKSALGRLAAKGLVTFDEEDGKRYARITEKGERMLQIEAEKTATMKRRKWDRRWRVVIFDVPERRKGVRDRLRRFMDECGFVRLQDSVWIYPYDCEDLIALAKADFRIGADVLYMIVERLERDKHLREHFGLPAE</sequence>
<keyword evidence="1" id="KW-0472">Membrane</keyword>
<dbReference type="Proteomes" id="UP000177306">
    <property type="component" value="Unassembled WGS sequence"/>
</dbReference>
<protein>
    <recommendedName>
        <fullName evidence="2">Transcriptional repressor PaaX-like central Cas2-like domain-containing protein</fullName>
    </recommendedName>
</protein>
<dbReference type="PANTHER" id="PTHR30319">
    <property type="entry name" value="PHENYLACETIC ACID REGULATOR-RELATED TRANSCRIPTIONAL REPRESSOR"/>
    <property type="match status" value="1"/>
</dbReference>
<accession>A0A1F6EGX2</accession>
<gene>
    <name evidence="3" type="ORF">A3A38_00540</name>
</gene>
<dbReference type="PANTHER" id="PTHR30319:SF1">
    <property type="entry name" value="TRANSCRIPTIONAL REPRESSOR PAAX"/>
    <property type="match status" value="1"/>
</dbReference>
<dbReference type="Pfam" id="PF20803">
    <property type="entry name" value="PaaX_M"/>
    <property type="match status" value="1"/>
</dbReference>
<dbReference type="AlphaFoldDB" id="A0A1F6EGX2"/>
<keyword evidence="1" id="KW-1133">Transmembrane helix</keyword>
<name>A0A1F6EGX2_9BACT</name>
<evidence type="ECO:0000313" key="3">
    <source>
        <dbReference type="EMBL" id="OGG72532.1"/>
    </source>
</evidence>
<feature type="transmembrane region" description="Helical" evidence="1">
    <location>
        <begin position="20"/>
        <end position="41"/>
    </location>
</feature>
<keyword evidence="1" id="KW-0812">Transmembrane</keyword>
<reference evidence="3 4" key="1">
    <citation type="journal article" date="2016" name="Nat. Commun.">
        <title>Thousands of microbial genomes shed light on interconnected biogeochemical processes in an aquifer system.</title>
        <authorList>
            <person name="Anantharaman K."/>
            <person name="Brown C.T."/>
            <person name="Hug L.A."/>
            <person name="Sharon I."/>
            <person name="Castelle C.J."/>
            <person name="Probst A.J."/>
            <person name="Thomas B.C."/>
            <person name="Singh A."/>
            <person name="Wilkins M.J."/>
            <person name="Karaoz U."/>
            <person name="Brodie E.L."/>
            <person name="Williams K.H."/>
            <person name="Hubbard S.S."/>
            <person name="Banfield J.F."/>
        </authorList>
    </citation>
    <scope>NUCLEOTIDE SEQUENCE [LARGE SCALE GENOMIC DNA]</scope>
</reference>
<dbReference type="GO" id="GO:0006351">
    <property type="term" value="P:DNA-templated transcription"/>
    <property type="evidence" value="ECO:0007669"/>
    <property type="project" value="TreeGrafter"/>
</dbReference>